<keyword evidence="8" id="KW-1185">Reference proteome</keyword>
<evidence type="ECO:0000256" key="1">
    <source>
        <dbReference type="ARBA" id="ARBA00010790"/>
    </source>
</evidence>
<keyword evidence="3" id="KW-0274">FAD</keyword>
<dbReference type="AlphaFoldDB" id="A0A2T5IWS3"/>
<feature type="domain" description="Glucose-methanol-choline oxidoreductase C-terminal" evidence="6">
    <location>
        <begin position="394"/>
        <end position="517"/>
    </location>
</feature>
<keyword evidence="2" id="KW-0285">Flavoprotein</keyword>
<dbReference type="Pfam" id="PF00732">
    <property type="entry name" value="GMC_oxred_N"/>
    <property type="match status" value="1"/>
</dbReference>
<evidence type="ECO:0000313" key="7">
    <source>
        <dbReference type="EMBL" id="PTQ88406.1"/>
    </source>
</evidence>
<accession>A0A2T5IWS3</accession>
<reference evidence="7 8" key="1">
    <citation type="submission" date="2018-04" db="EMBL/GenBank/DDBJ databases">
        <title>Genomic Encyclopedia of Archaeal and Bacterial Type Strains, Phase II (KMG-II): from individual species to whole genera.</title>
        <authorList>
            <person name="Goeker M."/>
        </authorList>
    </citation>
    <scope>NUCLEOTIDE SEQUENCE [LARGE SCALE GENOMIC DNA]</scope>
    <source>
        <strain evidence="7 8">DSM 5822</strain>
    </source>
</reference>
<dbReference type="InterPro" id="IPR000172">
    <property type="entry name" value="GMC_OxRdtase_N"/>
</dbReference>
<dbReference type="Proteomes" id="UP000244223">
    <property type="component" value="Unassembled WGS sequence"/>
</dbReference>
<keyword evidence="4" id="KW-0560">Oxidoreductase</keyword>
<sequence>MAIDDIYTAGIASGWQVKDASTFTQNMSFDADIVIIGTGAGGATAAEILTHAGFKVLMVEEGPLKTSADFKDMDEARAYRELYQEAAGRASSDGAIAILQGRSVGGTTVVNWTASFRTPAETLKHWASAHGVKGHSPEEMAPWFAKMEQRLNISPWAMAPNANNKVLQDACAKLDWEWHVIPRNVAGCWNSGYCGFGCPVNAKQSMLVSTIPSALAGGAQLIHRLRVEKIQFNQDQVTGLLALALDNKAKQKTGIEVTLKAKHYILAGGALNNPALLLRSNAPDPHQRVGKRTCIHPVVLTMAQMPQEVNPFYGAPQSIASDYFQWRDGATGKMGYKLEVPPMFPAIASGVFGTYGKPLQEEMAMLPHTNAMLALMRDGFVDDSQGGEVVIDDAGAPVLNYDISDYIWDGAKRAYLSMAEAQFAAGANKVRPAHLDGQWASSWAEAKTQIEALPYKKFRTALFSAHLMGGCAMGEDEKTSVVNSEGLHHQLKNLSIFDGSVFPTSIGANPQLSIYGLVAQNATLLAKKLGGKVS</sequence>
<feature type="domain" description="Glucose-methanol-choline oxidoreductase N-terminal" evidence="5">
    <location>
        <begin position="79"/>
        <end position="298"/>
    </location>
</feature>
<dbReference type="Gene3D" id="3.50.50.60">
    <property type="entry name" value="FAD/NAD(P)-binding domain"/>
    <property type="match status" value="2"/>
</dbReference>
<evidence type="ECO:0000256" key="3">
    <source>
        <dbReference type="ARBA" id="ARBA00022827"/>
    </source>
</evidence>
<dbReference type="PANTHER" id="PTHR46056:SF12">
    <property type="entry name" value="LONG-CHAIN-ALCOHOL OXIDASE"/>
    <property type="match status" value="1"/>
</dbReference>
<dbReference type="RefSeq" id="WP_107866286.1">
    <property type="nucleotide sequence ID" value="NZ_QAON01000012.1"/>
</dbReference>
<dbReference type="GO" id="GO:0016614">
    <property type="term" value="F:oxidoreductase activity, acting on CH-OH group of donors"/>
    <property type="evidence" value="ECO:0007669"/>
    <property type="project" value="InterPro"/>
</dbReference>
<dbReference type="PANTHER" id="PTHR46056">
    <property type="entry name" value="LONG-CHAIN-ALCOHOL OXIDASE"/>
    <property type="match status" value="1"/>
</dbReference>
<organism evidence="7 8">
    <name type="scientific">Agitococcus lubricus</name>
    <dbReference type="NCBI Taxonomy" id="1077255"/>
    <lineage>
        <taxon>Bacteria</taxon>
        <taxon>Pseudomonadati</taxon>
        <taxon>Pseudomonadota</taxon>
        <taxon>Gammaproteobacteria</taxon>
        <taxon>Moraxellales</taxon>
        <taxon>Moraxellaceae</taxon>
        <taxon>Agitococcus</taxon>
    </lineage>
</organism>
<protein>
    <submittedName>
        <fullName evidence="7">Choline dehydrogenase</fullName>
    </submittedName>
</protein>
<name>A0A2T5IWS3_9GAMM</name>
<gene>
    <name evidence="7" type="ORF">C8N29_11251</name>
</gene>
<evidence type="ECO:0000259" key="6">
    <source>
        <dbReference type="Pfam" id="PF05199"/>
    </source>
</evidence>
<evidence type="ECO:0000256" key="4">
    <source>
        <dbReference type="ARBA" id="ARBA00023002"/>
    </source>
</evidence>
<dbReference type="Pfam" id="PF05199">
    <property type="entry name" value="GMC_oxred_C"/>
    <property type="match status" value="1"/>
</dbReference>
<dbReference type="GO" id="GO:0050660">
    <property type="term" value="F:flavin adenine dinucleotide binding"/>
    <property type="evidence" value="ECO:0007669"/>
    <property type="project" value="InterPro"/>
</dbReference>
<comment type="similarity">
    <text evidence="1">Belongs to the GMC oxidoreductase family.</text>
</comment>
<dbReference type="InterPro" id="IPR036188">
    <property type="entry name" value="FAD/NAD-bd_sf"/>
</dbReference>
<dbReference type="EMBL" id="QAON01000012">
    <property type="protein sequence ID" value="PTQ88406.1"/>
    <property type="molecule type" value="Genomic_DNA"/>
</dbReference>
<dbReference type="SUPFAM" id="SSF51905">
    <property type="entry name" value="FAD/NAD(P)-binding domain"/>
    <property type="match status" value="1"/>
</dbReference>
<proteinExistence type="inferred from homology"/>
<evidence type="ECO:0000256" key="2">
    <source>
        <dbReference type="ARBA" id="ARBA00022630"/>
    </source>
</evidence>
<evidence type="ECO:0000259" key="5">
    <source>
        <dbReference type="Pfam" id="PF00732"/>
    </source>
</evidence>
<dbReference type="OrthoDB" id="9787779at2"/>
<dbReference type="InterPro" id="IPR007867">
    <property type="entry name" value="GMC_OxRtase_C"/>
</dbReference>
<evidence type="ECO:0000313" key="8">
    <source>
        <dbReference type="Proteomes" id="UP000244223"/>
    </source>
</evidence>
<comment type="caution">
    <text evidence="7">The sequence shown here is derived from an EMBL/GenBank/DDBJ whole genome shotgun (WGS) entry which is preliminary data.</text>
</comment>